<feature type="region of interest" description="Disordered" evidence="1">
    <location>
        <begin position="1"/>
        <end position="40"/>
    </location>
</feature>
<accession>A0A4Z2IHI6</accession>
<evidence type="ECO:0000313" key="3">
    <source>
        <dbReference type="Proteomes" id="UP000314294"/>
    </source>
</evidence>
<sequence>MGRRVMEGRTAESREEERAEAAAWPSHSADRPQSTEDPNGFLQARPLFSPVVIVCKTSCILAIGTIPVLIFPKEDIYATLIPFVEQAKALASKGLCQRRNGN</sequence>
<dbReference type="Proteomes" id="UP000314294">
    <property type="component" value="Unassembled WGS sequence"/>
</dbReference>
<organism evidence="2 3">
    <name type="scientific">Liparis tanakae</name>
    <name type="common">Tanaka's snailfish</name>
    <dbReference type="NCBI Taxonomy" id="230148"/>
    <lineage>
        <taxon>Eukaryota</taxon>
        <taxon>Metazoa</taxon>
        <taxon>Chordata</taxon>
        <taxon>Craniata</taxon>
        <taxon>Vertebrata</taxon>
        <taxon>Euteleostomi</taxon>
        <taxon>Actinopterygii</taxon>
        <taxon>Neopterygii</taxon>
        <taxon>Teleostei</taxon>
        <taxon>Neoteleostei</taxon>
        <taxon>Acanthomorphata</taxon>
        <taxon>Eupercaria</taxon>
        <taxon>Perciformes</taxon>
        <taxon>Cottioidei</taxon>
        <taxon>Cottales</taxon>
        <taxon>Liparidae</taxon>
        <taxon>Liparis</taxon>
    </lineage>
</organism>
<dbReference type="AlphaFoldDB" id="A0A4Z2IHI6"/>
<comment type="caution">
    <text evidence="2">The sequence shown here is derived from an EMBL/GenBank/DDBJ whole genome shotgun (WGS) entry which is preliminary data.</text>
</comment>
<evidence type="ECO:0000256" key="1">
    <source>
        <dbReference type="SAM" id="MobiDB-lite"/>
    </source>
</evidence>
<name>A0A4Z2IHI6_9TELE</name>
<proteinExistence type="predicted"/>
<gene>
    <name evidence="2" type="ORF">EYF80_012496</name>
</gene>
<dbReference type="OrthoDB" id="8962263at2759"/>
<dbReference type="EMBL" id="SRLO01000085">
    <property type="protein sequence ID" value="TNN77191.1"/>
    <property type="molecule type" value="Genomic_DNA"/>
</dbReference>
<feature type="compositionally biased region" description="Basic and acidic residues" evidence="1">
    <location>
        <begin position="1"/>
        <end position="20"/>
    </location>
</feature>
<reference evidence="2 3" key="1">
    <citation type="submission" date="2019-03" db="EMBL/GenBank/DDBJ databases">
        <title>First draft genome of Liparis tanakae, snailfish: a comprehensive survey of snailfish specific genes.</title>
        <authorList>
            <person name="Kim W."/>
            <person name="Song I."/>
            <person name="Jeong J.-H."/>
            <person name="Kim D."/>
            <person name="Kim S."/>
            <person name="Ryu S."/>
            <person name="Song J.Y."/>
            <person name="Lee S.K."/>
        </authorList>
    </citation>
    <scope>NUCLEOTIDE SEQUENCE [LARGE SCALE GENOMIC DNA]</scope>
    <source>
        <tissue evidence="2">Muscle</tissue>
    </source>
</reference>
<protein>
    <submittedName>
        <fullName evidence="2">Uncharacterized protein</fullName>
    </submittedName>
</protein>
<keyword evidence="3" id="KW-1185">Reference proteome</keyword>
<evidence type="ECO:0000313" key="2">
    <source>
        <dbReference type="EMBL" id="TNN77191.1"/>
    </source>
</evidence>